<dbReference type="GeneTree" id="ENSGT00940000167365"/>
<proteinExistence type="predicted"/>
<dbReference type="FunCoup" id="A0A3Q1IH41">
    <property type="interactions" value="6"/>
</dbReference>
<reference evidence="8" key="2">
    <citation type="submission" date="2025-08" db="UniProtKB">
        <authorList>
            <consortium name="Ensembl"/>
        </authorList>
    </citation>
    <scope>IDENTIFICATION</scope>
</reference>
<evidence type="ECO:0000256" key="3">
    <source>
        <dbReference type="PROSITE-ProRule" id="PRU00076"/>
    </source>
</evidence>
<name>A0A3Q1IH41_ANATE</name>
<feature type="signal peptide" evidence="5">
    <location>
        <begin position="1"/>
        <end position="24"/>
    </location>
</feature>
<dbReference type="InterPro" id="IPR042235">
    <property type="entry name" value="ZP-C_dom"/>
</dbReference>
<dbReference type="PROSITE" id="PS01186">
    <property type="entry name" value="EGF_2"/>
    <property type="match status" value="1"/>
</dbReference>
<keyword evidence="3" id="KW-0245">EGF-like domain</keyword>
<feature type="domain" description="ZP" evidence="7">
    <location>
        <begin position="66"/>
        <end position="332"/>
    </location>
</feature>
<dbReference type="Ensembl" id="ENSATET00000021356.3">
    <property type="protein sequence ID" value="ENSATEP00000020997.2"/>
    <property type="gene ID" value="ENSATEG00000014567.3"/>
</dbReference>
<evidence type="ECO:0000256" key="1">
    <source>
        <dbReference type="ARBA" id="ARBA00022729"/>
    </source>
</evidence>
<dbReference type="Pfam" id="PF00100">
    <property type="entry name" value="Zona_pellucida"/>
    <property type="match status" value="1"/>
</dbReference>
<dbReference type="STRING" id="64144.ENSATEP00000020997"/>
<sequence>MILSSSFKLLLVLVLGSVRNTVEGGCRVEQCTDRATCALSKDQRSCKCVRGYYSDRCDKNAHFKVTCGRDYISIRGLEDFFRYHNVPLESLHLPNKSCRAQREVIDGVSYYASRLSKDQYLTCGGKLLKNYTHISYTLTLLSDPQFTGNIIRDPVVKIDYTCDYPYIRRVSLPFPVIPFSSETVIHANELDVTIQMMLYTDQTYTKAFSSAPTIELREKVYVEVTVTDRADYFLLRVNECWATQSHQPNSTEGSVHHLLLNGCVSDQTVIFLNTSEGQSGRNGESSVVRFSFDMFHFTAEPHKLYLHCTVQLCSRDDLASCTPNCNLISKREAVRTDPNQGLLSYGPIRFEIPDKPQSNMLLTVVLIVAGIWSVGFFLIILTTVAKAGSRRLAQMEH</sequence>
<evidence type="ECO:0000313" key="9">
    <source>
        <dbReference type="Proteomes" id="UP000265040"/>
    </source>
</evidence>
<keyword evidence="4" id="KW-0472">Membrane</keyword>
<dbReference type="PROSITE" id="PS50026">
    <property type="entry name" value="EGF_3"/>
    <property type="match status" value="1"/>
</dbReference>
<dbReference type="InterPro" id="IPR001507">
    <property type="entry name" value="ZP_dom"/>
</dbReference>
<keyword evidence="1 5" id="KW-0732">Signal</keyword>
<dbReference type="PANTHER" id="PTHR14002:SF53">
    <property type="entry name" value="UROMODULIN"/>
    <property type="match status" value="1"/>
</dbReference>
<evidence type="ECO:0000256" key="4">
    <source>
        <dbReference type="SAM" id="Phobius"/>
    </source>
</evidence>
<dbReference type="PROSITE" id="PS51034">
    <property type="entry name" value="ZP_2"/>
    <property type="match status" value="1"/>
</dbReference>
<feature type="chain" id="PRO_5030079897" evidence="5">
    <location>
        <begin position="25"/>
        <end position="397"/>
    </location>
</feature>
<keyword evidence="4" id="KW-0812">Transmembrane</keyword>
<feature type="disulfide bond" evidence="3">
    <location>
        <begin position="48"/>
        <end position="57"/>
    </location>
</feature>
<dbReference type="Gene3D" id="2.60.40.4100">
    <property type="entry name" value="Zona pellucida, ZP-C domain"/>
    <property type="match status" value="1"/>
</dbReference>
<dbReference type="OrthoDB" id="9987373at2759"/>
<dbReference type="AlphaFoldDB" id="A0A3Q1IH41"/>
<reference evidence="8" key="1">
    <citation type="submission" date="2021-04" db="EMBL/GenBank/DDBJ databases">
        <authorList>
            <consortium name="Wellcome Sanger Institute Data Sharing"/>
        </authorList>
    </citation>
    <scope>NUCLEOTIDE SEQUENCE [LARGE SCALE GENOMIC DNA]</scope>
</reference>
<feature type="transmembrane region" description="Helical" evidence="4">
    <location>
        <begin position="360"/>
        <end position="385"/>
    </location>
</feature>
<evidence type="ECO:0000256" key="5">
    <source>
        <dbReference type="SAM" id="SignalP"/>
    </source>
</evidence>
<evidence type="ECO:0000313" key="8">
    <source>
        <dbReference type="Ensembl" id="ENSATEP00000020997.2"/>
    </source>
</evidence>
<reference evidence="8" key="3">
    <citation type="submission" date="2025-09" db="UniProtKB">
        <authorList>
            <consortium name="Ensembl"/>
        </authorList>
    </citation>
    <scope>IDENTIFICATION</scope>
</reference>
<dbReference type="Proteomes" id="UP000265040">
    <property type="component" value="Chromosome 6"/>
</dbReference>
<feature type="domain" description="EGF-like" evidence="6">
    <location>
        <begin position="22"/>
        <end position="58"/>
    </location>
</feature>
<dbReference type="InParanoid" id="A0A3Q1IH41"/>
<protein>
    <submittedName>
        <fullName evidence="8">Uncharacterized protein</fullName>
    </submittedName>
</protein>
<accession>A0A3Q1IH41</accession>
<comment type="caution">
    <text evidence="3">Lacks conserved residue(s) required for the propagation of feature annotation.</text>
</comment>
<dbReference type="InterPro" id="IPR055355">
    <property type="entry name" value="ZP-C"/>
</dbReference>
<dbReference type="InterPro" id="IPR000742">
    <property type="entry name" value="EGF"/>
</dbReference>
<organism evidence="8 9">
    <name type="scientific">Anabas testudineus</name>
    <name type="common">Climbing perch</name>
    <name type="synonym">Anthias testudineus</name>
    <dbReference type="NCBI Taxonomy" id="64144"/>
    <lineage>
        <taxon>Eukaryota</taxon>
        <taxon>Metazoa</taxon>
        <taxon>Chordata</taxon>
        <taxon>Craniata</taxon>
        <taxon>Vertebrata</taxon>
        <taxon>Euteleostomi</taxon>
        <taxon>Actinopterygii</taxon>
        <taxon>Neopterygii</taxon>
        <taxon>Teleostei</taxon>
        <taxon>Neoteleostei</taxon>
        <taxon>Acanthomorphata</taxon>
        <taxon>Anabantaria</taxon>
        <taxon>Anabantiformes</taxon>
        <taxon>Anabantoidei</taxon>
        <taxon>Anabantidae</taxon>
        <taxon>Anabas</taxon>
    </lineage>
</organism>
<evidence type="ECO:0000256" key="2">
    <source>
        <dbReference type="ARBA" id="ARBA00023157"/>
    </source>
</evidence>
<dbReference type="Gene3D" id="2.60.40.3210">
    <property type="entry name" value="Zona pellucida, ZP-N domain"/>
    <property type="match status" value="1"/>
</dbReference>
<evidence type="ECO:0000259" key="6">
    <source>
        <dbReference type="PROSITE" id="PS50026"/>
    </source>
</evidence>
<dbReference type="PANTHER" id="PTHR14002">
    <property type="entry name" value="ENDOGLIN/TGF-BETA RECEPTOR TYPE III"/>
    <property type="match status" value="1"/>
</dbReference>
<keyword evidence="4" id="KW-1133">Transmembrane helix</keyword>
<evidence type="ECO:0000259" key="7">
    <source>
        <dbReference type="PROSITE" id="PS51034"/>
    </source>
</evidence>
<keyword evidence="2 3" id="KW-1015">Disulfide bond</keyword>
<dbReference type="SMART" id="SM00241">
    <property type="entry name" value="ZP"/>
    <property type="match status" value="1"/>
</dbReference>
<keyword evidence="9" id="KW-1185">Reference proteome</keyword>